<evidence type="ECO:0000313" key="3">
    <source>
        <dbReference type="Proteomes" id="UP000217549"/>
    </source>
</evidence>
<keyword evidence="1" id="KW-0812">Transmembrane</keyword>
<name>A0A285PVE0_9FIRM</name>
<sequence length="274" mass="30331">MLGKLFKYEWRSISKLLLPIHGCVLLFALLSRFYFALGGGVDNLLNSSSGIISVLTGLLIFALVVIISSVVIFTYVYIGYHFYKKVFTDQGYLTNTLPVTPTQLLLSKGLAAVPWLLIDILVIIISCLILAGTKDLFSSFRLVWPVMLSQMGQMPLLTALTIFAIILSPFQMIIMLFFSVTVGNLASTHKVLASIAAYIGIYILQQIFGFIELIVIGFSNYGTFMNVDLATNAAISIDTYLNPVLAVNIIFCILLMIACWIGSRYILSKKLNLQ</sequence>
<dbReference type="RefSeq" id="WP_096241000.1">
    <property type="nucleotide sequence ID" value="NZ_LT907978.1"/>
</dbReference>
<keyword evidence="1" id="KW-1133">Transmembrane helix</keyword>
<feature type="transmembrane region" description="Helical" evidence="1">
    <location>
        <begin position="112"/>
        <end position="133"/>
    </location>
</feature>
<accession>A0A285PVE0</accession>
<reference evidence="3" key="1">
    <citation type="submission" date="2017-09" db="EMBL/GenBank/DDBJ databases">
        <authorList>
            <person name="Shetty A S."/>
        </authorList>
    </citation>
    <scope>NUCLEOTIDE SEQUENCE [LARGE SCALE GENOMIC DNA]</scope>
</reference>
<organism evidence="2 3">
    <name type="scientific">Anaerobutyricum hallii</name>
    <dbReference type="NCBI Taxonomy" id="39488"/>
    <lineage>
        <taxon>Bacteria</taxon>
        <taxon>Bacillati</taxon>
        <taxon>Bacillota</taxon>
        <taxon>Clostridia</taxon>
        <taxon>Lachnospirales</taxon>
        <taxon>Lachnospiraceae</taxon>
        <taxon>Anaerobutyricum</taxon>
    </lineage>
</organism>
<feature type="transmembrane region" description="Helical" evidence="1">
    <location>
        <begin position="49"/>
        <end position="78"/>
    </location>
</feature>
<dbReference type="Proteomes" id="UP000217549">
    <property type="component" value="Chromosome I"/>
</dbReference>
<evidence type="ECO:0000313" key="2">
    <source>
        <dbReference type="EMBL" id="SOB73172.1"/>
    </source>
</evidence>
<feature type="transmembrane region" description="Helical" evidence="1">
    <location>
        <begin position="16"/>
        <end position="37"/>
    </location>
</feature>
<keyword evidence="3" id="KW-1185">Reference proteome</keyword>
<proteinExistence type="predicted"/>
<dbReference type="AlphaFoldDB" id="A0A285PVE0"/>
<dbReference type="EMBL" id="LT907978">
    <property type="protein sequence ID" value="SOB73172.1"/>
    <property type="molecule type" value="Genomic_DNA"/>
</dbReference>
<gene>
    <name evidence="2" type="ORF">EHLA_2618</name>
</gene>
<dbReference type="KEGG" id="ehl:EHLA_2618"/>
<keyword evidence="1" id="KW-0472">Membrane</keyword>
<feature type="transmembrane region" description="Helical" evidence="1">
    <location>
        <begin position="245"/>
        <end position="267"/>
    </location>
</feature>
<feature type="transmembrane region" description="Helical" evidence="1">
    <location>
        <begin position="153"/>
        <end position="179"/>
    </location>
</feature>
<evidence type="ECO:0000256" key="1">
    <source>
        <dbReference type="SAM" id="Phobius"/>
    </source>
</evidence>
<feature type="transmembrane region" description="Helical" evidence="1">
    <location>
        <begin position="191"/>
        <end position="218"/>
    </location>
</feature>
<protein>
    <submittedName>
        <fullName evidence="2">Uncharacterized protein</fullName>
    </submittedName>
</protein>